<dbReference type="STRING" id="1848.SAMN05443637_11129"/>
<dbReference type="Pfam" id="PF02538">
    <property type="entry name" value="Hydantoinase_B"/>
    <property type="match status" value="1"/>
</dbReference>
<sequence length="739" mass="81552">MTGLAGDKLLGQRTLLEQIEYTDELTSSGYYYGLRSLPRKEQDPITYERFYDAVHSAVMGARETSKNVAASPGARELGELLFALLTPEGHAVAVSSGLVGHQGAFRIAIRYMAENGYDRNPQIRPGDIFTACDPATTGTPHPGDVYTFVPLFYKDEFIGWAAGMNHTMEAGGAVPGAWPPWSPNTFTDGYLLPPTKVGEDYEDYTWLYKHFERRTRAPMFNILDQKMRVAGCRMVVDSVTEAIDKFGLDYFKDATREIIEETRRICSDNVKLLTVPGRSRFVAFRTVPYAGVVDGVWPQSAKNWLLHLHSEVQIDTREGQVHVNWDKISPANWHAQGGYKGIIESNLWLNVMDTIGLGLKPNSGMNLAVTYDMPEGGLFNPPNDRHSAGNPWASSVALFNCFGGGLEVSKRARGFVEEAWNSDLCWTGIQGEITLKNGFSFGFCQMDLLGASATPARPYMDGEPLGTAWWNPSSDTGSVEEWEYVLPGIYYLSKNVLPSYCGHGRFRGGLGMQLAFAVSDEVQEAIIGKIGASTGNYFTGQASIPGGGYPAPTSTLIVYRQTNILELLRQGEYPGGMAELAEWIESGKLTYTDRELHKEEVGALFVKPGDIYIVAGNATGGWGDPLHRAVDAVALDVKEGFIPASVADRVYGVPVDETGSATESLEAAAEARRAEIRRDREASSVSFEEFWRTEREVVRSGELPQFLTDAYAELNGFSPSFREEFARFWQLDAEEEAQS</sequence>
<evidence type="ECO:0000313" key="2">
    <source>
        <dbReference type="EMBL" id="SHK73016.1"/>
    </source>
</evidence>
<dbReference type="Proteomes" id="UP000184363">
    <property type="component" value="Unassembled WGS sequence"/>
</dbReference>
<dbReference type="InterPro" id="IPR003692">
    <property type="entry name" value="Hydantoinase_B"/>
</dbReference>
<accession>A0A1M6UVE8</accession>
<evidence type="ECO:0000259" key="1">
    <source>
        <dbReference type="Pfam" id="PF02538"/>
    </source>
</evidence>
<dbReference type="EMBL" id="FRAP01000011">
    <property type="protein sequence ID" value="SHK73016.1"/>
    <property type="molecule type" value="Genomic_DNA"/>
</dbReference>
<evidence type="ECO:0000313" key="3">
    <source>
        <dbReference type="Proteomes" id="UP000184363"/>
    </source>
</evidence>
<reference evidence="2 3" key="1">
    <citation type="submission" date="2016-11" db="EMBL/GenBank/DDBJ databases">
        <authorList>
            <person name="Jaros S."/>
            <person name="Januszkiewicz K."/>
            <person name="Wedrychowicz H."/>
        </authorList>
    </citation>
    <scope>NUCLEOTIDE SEQUENCE [LARGE SCALE GENOMIC DNA]</scope>
    <source>
        <strain evidence="2 3">DSM 43832</strain>
    </source>
</reference>
<dbReference type="RefSeq" id="WP_159444911.1">
    <property type="nucleotide sequence ID" value="NZ_CALGVN010000022.1"/>
</dbReference>
<proteinExistence type="predicted"/>
<protein>
    <submittedName>
        <fullName evidence="2">Acetone carboxylase, alpha subunit</fullName>
    </submittedName>
</protein>
<name>A0A1M6UVE8_PSETH</name>
<organism evidence="2 3">
    <name type="scientific">Pseudonocardia thermophila</name>
    <dbReference type="NCBI Taxonomy" id="1848"/>
    <lineage>
        <taxon>Bacteria</taxon>
        <taxon>Bacillati</taxon>
        <taxon>Actinomycetota</taxon>
        <taxon>Actinomycetes</taxon>
        <taxon>Pseudonocardiales</taxon>
        <taxon>Pseudonocardiaceae</taxon>
        <taxon>Pseudonocardia</taxon>
    </lineage>
</organism>
<feature type="domain" description="Hydantoinase B/oxoprolinase" evidence="1">
    <location>
        <begin position="43"/>
        <end position="625"/>
    </location>
</feature>
<dbReference type="GO" id="GO:0003824">
    <property type="term" value="F:catalytic activity"/>
    <property type="evidence" value="ECO:0007669"/>
    <property type="project" value="InterPro"/>
</dbReference>
<dbReference type="AlphaFoldDB" id="A0A1M6UVE8"/>
<dbReference type="OrthoDB" id="102473at2"/>
<keyword evidence="3" id="KW-1185">Reference proteome</keyword>
<gene>
    <name evidence="2" type="ORF">SAMN05443637_11129</name>
</gene>